<dbReference type="InterPro" id="IPR009880">
    <property type="entry name" value="Glyoxal_oxidase_N"/>
</dbReference>
<dbReference type="InterPro" id="IPR037293">
    <property type="entry name" value="Gal_Oxidase_central_sf"/>
</dbReference>
<name>A0A5C3QNB5_9AGAR</name>
<protein>
    <submittedName>
        <fullName evidence="3">Glyoxal oxidase N-terminus-domain-containing protein</fullName>
    </submittedName>
</protein>
<evidence type="ECO:0000259" key="2">
    <source>
        <dbReference type="Pfam" id="PF07250"/>
    </source>
</evidence>
<evidence type="ECO:0000313" key="3">
    <source>
        <dbReference type="EMBL" id="TFL03416.1"/>
    </source>
</evidence>
<dbReference type="Pfam" id="PF07250">
    <property type="entry name" value="Glyoxal_oxid_N"/>
    <property type="match status" value="1"/>
</dbReference>
<evidence type="ECO:0000313" key="4">
    <source>
        <dbReference type="Proteomes" id="UP000305067"/>
    </source>
</evidence>
<feature type="signal peptide" evidence="1">
    <location>
        <begin position="1"/>
        <end position="25"/>
    </location>
</feature>
<feature type="domain" description="Glyoxal oxidase N-terminal" evidence="2">
    <location>
        <begin position="75"/>
        <end position="182"/>
    </location>
</feature>
<keyword evidence="4" id="KW-1185">Reference proteome</keyword>
<dbReference type="EMBL" id="ML178820">
    <property type="protein sequence ID" value="TFL03416.1"/>
    <property type="molecule type" value="Genomic_DNA"/>
</dbReference>
<sequence length="238" mass="25760">MRVFTSFQLFVPICWALWLSNVALAANPPLCPPSWQFVDGGNTGIVALEIQVVSETLAVLLDRPNGSPLQINNHSAWGALWNFKTNTATPLDLRANGFCASGHFWSNGSMVSFGGHPPTTSFPDQDGLMSVRIFEPCASPSGRGCAMFDDPTLAHMSDPRWYPTAIRVFDGSLLIVRGIEVPTPFFNTVPVNSFEFFPSKDGGQDPECILPDIPNGVRITNPYDGAAQLLPLSPPVAV</sequence>
<keyword evidence="1" id="KW-0732">Signal</keyword>
<dbReference type="OrthoDB" id="3011541at2759"/>
<dbReference type="Gene3D" id="2.130.10.80">
    <property type="entry name" value="Galactose oxidase/kelch, beta-propeller"/>
    <property type="match status" value="1"/>
</dbReference>
<dbReference type="AlphaFoldDB" id="A0A5C3QNB5"/>
<dbReference type="PANTHER" id="PTHR32208">
    <property type="entry name" value="SECRETED PROTEIN-RELATED"/>
    <property type="match status" value="1"/>
</dbReference>
<dbReference type="STRING" id="1884261.A0A5C3QNB5"/>
<gene>
    <name evidence="3" type="ORF">BDV98DRAFT_654803</name>
</gene>
<reference evidence="3 4" key="1">
    <citation type="journal article" date="2019" name="Nat. Ecol. Evol.">
        <title>Megaphylogeny resolves global patterns of mushroom evolution.</title>
        <authorList>
            <person name="Varga T."/>
            <person name="Krizsan K."/>
            <person name="Foldi C."/>
            <person name="Dima B."/>
            <person name="Sanchez-Garcia M."/>
            <person name="Sanchez-Ramirez S."/>
            <person name="Szollosi G.J."/>
            <person name="Szarkandi J.G."/>
            <person name="Papp V."/>
            <person name="Albert L."/>
            <person name="Andreopoulos W."/>
            <person name="Angelini C."/>
            <person name="Antonin V."/>
            <person name="Barry K.W."/>
            <person name="Bougher N.L."/>
            <person name="Buchanan P."/>
            <person name="Buyck B."/>
            <person name="Bense V."/>
            <person name="Catcheside P."/>
            <person name="Chovatia M."/>
            <person name="Cooper J."/>
            <person name="Damon W."/>
            <person name="Desjardin D."/>
            <person name="Finy P."/>
            <person name="Geml J."/>
            <person name="Haridas S."/>
            <person name="Hughes K."/>
            <person name="Justo A."/>
            <person name="Karasinski D."/>
            <person name="Kautmanova I."/>
            <person name="Kiss B."/>
            <person name="Kocsube S."/>
            <person name="Kotiranta H."/>
            <person name="LaButti K.M."/>
            <person name="Lechner B.E."/>
            <person name="Liimatainen K."/>
            <person name="Lipzen A."/>
            <person name="Lukacs Z."/>
            <person name="Mihaltcheva S."/>
            <person name="Morgado L.N."/>
            <person name="Niskanen T."/>
            <person name="Noordeloos M.E."/>
            <person name="Ohm R.A."/>
            <person name="Ortiz-Santana B."/>
            <person name="Ovrebo C."/>
            <person name="Racz N."/>
            <person name="Riley R."/>
            <person name="Savchenko A."/>
            <person name="Shiryaev A."/>
            <person name="Soop K."/>
            <person name="Spirin V."/>
            <person name="Szebenyi C."/>
            <person name="Tomsovsky M."/>
            <person name="Tulloss R.E."/>
            <person name="Uehling J."/>
            <person name="Grigoriev I.V."/>
            <person name="Vagvolgyi C."/>
            <person name="Papp T."/>
            <person name="Martin F.M."/>
            <person name="Miettinen O."/>
            <person name="Hibbett D.S."/>
            <person name="Nagy L.G."/>
        </authorList>
    </citation>
    <scope>NUCLEOTIDE SEQUENCE [LARGE SCALE GENOMIC DNA]</scope>
    <source>
        <strain evidence="3 4">CBS 309.79</strain>
    </source>
</reference>
<organism evidence="3 4">
    <name type="scientific">Pterulicium gracile</name>
    <dbReference type="NCBI Taxonomy" id="1884261"/>
    <lineage>
        <taxon>Eukaryota</taxon>
        <taxon>Fungi</taxon>
        <taxon>Dikarya</taxon>
        <taxon>Basidiomycota</taxon>
        <taxon>Agaricomycotina</taxon>
        <taxon>Agaricomycetes</taxon>
        <taxon>Agaricomycetidae</taxon>
        <taxon>Agaricales</taxon>
        <taxon>Pleurotineae</taxon>
        <taxon>Pterulaceae</taxon>
        <taxon>Pterulicium</taxon>
    </lineage>
</organism>
<dbReference type="InterPro" id="IPR011043">
    <property type="entry name" value="Gal_Oxase/kelch_b-propeller"/>
</dbReference>
<dbReference type="SUPFAM" id="SSF50965">
    <property type="entry name" value="Galactose oxidase, central domain"/>
    <property type="match status" value="1"/>
</dbReference>
<accession>A0A5C3QNB5</accession>
<proteinExistence type="predicted"/>
<evidence type="ECO:0000256" key="1">
    <source>
        <dbReference type="SAM" id="SignalP"/>
    </source>
</evidence>
<dbReference type="PANTHER" id="PTHR32208:SF96">
    <property type="entry name" value="GLYOXAL OXIDASE"/>
    <property type="match status" value="1"/>
</dbReference>
<dbReference type="Proteomes" id="UP000305067">
    <property type="component" value="Unassembled WGS sequence"/>
</dbReference>
<feature type="chain" id="PRO_5022872723" evidence="1">
    <location>
        <begin position="26"/>
        <end position="238"/>
    </location>
</feature>